<sequence length="71" mass="8139">MKQPYILGTFHFCLVQGWMNIGIPHEDSLCNVQTPHIKLNLVRLFSVGQRTSMKAYLTQYPKDDSKFAPLA</sequence>
<comment type="caution">
    <text evidence="1">The sequence shown here is derived from an EMBL/GenBank/DDBJ whole genome shotgun (WGS) entry which is preliminary data.</text>
</comment>
<protein>
    <submittedName>
        <fullName evidence="1">Uncharacterized protein</fullName>
    </submittedName>
</protein>
<dbReference type="AlphaFoldDB" id="A0AAV0L7J7"/>
<reference evidence="1" key="1">
    <citation type="submission" date="2022-08" db="EMBL/GenBank/DDBJ databases">
        <authorList>
            <person name="Gutierrez-Valencia J."/>
        </authorList>
    </citation>
    <scope>NUCLEOTIDE SEQUENCE</scope>
</reference>
<proteinExistence type="predicted"/>
<dbReference type="Proteomes" id="UP001154282">
    <property type="component" value="Unassembled WGS sequence"/>
</dbReference>
<name>A0AAV0L7J7_9ROSI</name>
<evidence type="ECO:0000313" key="1">
    <source>
        <dbReference type="EMBL" id="CAI0429739.1"/>
    </source>
</evidence>
<organism evidence="1 2">
    <name type="scientific">Linum tenue</name>
    <dbReference type="NCBI Taxonomy" id="586396"/>
    <lineage>
        <taxon>Eukaryota</taxon>
        <taxon>Viridiplantae</taxon>
        <taxon>Streptophyta</taxon>
        <taxon>Embryophyta</taxon>
        <taxon>Tracheophyta</taxon>
        <taxon>Spermatophyta</taxon>
        <taxon>Magnoliopsida</taxon>
        <taxon>eudicotyledons</taxon>
        <taxon>Gunneridae</taxon>
        <taxon>Pentapetalae</taxon>
        <taxon>rosids</taxon>
        <taxon>fabids</taxon>
        <taxon>Malpighiales</taxon>
        <taxon>Linaceae</taxon>
        <taxon>Linum</taxon>
    </lineage>
</organism>
<dbReference type="EMBL" id="CAMGYJ010000006">
    <property type="protein sequence ID" value="CAI0429739.1"/>
    <property type="molecule type" value="Genomic_DNA"/>
</dbReference>
<gene>
    <name evidence="1" type="ORF">LITE_LOCUS22280</name>
</gene>
<evidence type="ECO:0000313" key="2">
    <source>
        <dbReference type="Proteomes" id="UP001154282"/>
    </source>
</evidence>
<keyword evidence="2" id="KW-1185">Reference proteome</keyword>
<accession>A0AAV0L7J7</accession>